<dbReference type="SUPFAM" id="SSF103506">
    <property type="entry name" value="Mitochondrial carrier"/>
    <property type="match status" value="1"/>
</dbReference>
<evidence type="ECO:0000256" key="5">
    <source>
        <dbReference type="PROSITE-ProRule" id="PRU00282"/>
    </source>
</evidence>
<dbReference type="EMBL" id="CAKOFQ010007759">
    <property type="protein sequence ID" value="CAH2007647.1"/>
    <property type="molecule type" value="Genomic_DNA"/>
</dbReference>
<dbReference type="Pfam" id="PF00153">
    <property type="entry name" value="Mito_carr"/>
    <property type="match status" value="1"/>
</dbReference>
<dbReference type="Proteomes" id="UP001152888">
    <property type="component" value="Unassembled WGS sequence"/>
</dbReference>
<dbReference type="InterPro" id="IPR023395">
    <property type="entry name" value="MCP_dom_sf"/>
</dbReference>
<keyword evidence="7" id="KW-1133">Transmembrane helix</keyword>
<evidence type="ECO:0000256" key="4">
    <source>
        <dbReference type="ARBA" id="ARBA00023136"/>
    </source>
</evidence>
<comment type="caution">
    <text evidence="8">The sequence shown here is derived from an EMBL/GenBank/DDBJ whole genome shotgun (WGS) entry which is preliminary data.</text>
</comment>
<sequence length="57" mass="6343">MSALPERKEQDLFYVWIVASVSGFNSEIVTYPLDLVKTRLQVQGETAKSGKEALGEI</sequence>
<feature type="repeat" description="Solcar" evidence="5">
    <location>
        <begin position="10"/>
        <end position="57"/>
    </location>
</feature>
<dbReference type="GO" id="GO:0016020">
    <property type="term" value="C:membrane"/>
    <property type="evidence" value="ECO:0007669"/>
    <property type="project" value="UniProtKB-SubCell"/>
</dbReference>
<proteinExistence type="inferred from homology"/>
<dbReference type="PROSITE" id="PS50920">
    <property type="entry name" value="SOLCAR"/>
    <property type="match status" value="1"/>
</dbReference>
<dbReference type="AlphaFoldDB" id="A0A9P0M547"/>
<keyword evidence="3 5" id="KW-0812">Transmembrane</keyword>
<name>A0A9P0M547_ACAOB</name>
<organism evidence="8 9">
    <name type="scientific">Acanthoscelides obtectus</name>
    <name type="common">Bean weevil</name>
    <name type="synonym">Bruchus obtectus</name>
    <dbReference type="NCBI Taxonomy" id="200917"/>
    <lineage>
        <taxon>Eukaryota</taxon>
        <taxon>Metazoa</taxon>
        <taxon>Ecdysozoa</taxon>
        <taxon>Arthropoda</taxon>
        <taxon>Hexapoda</taxon>
        <taxon>Insecta</taxon>
        <taxon>Pterygota</taxon>
        <taxon>Neoptera</taxon>
        <taxon>Endopterygota</taxon>
        <taxon>Coleoptera</taxon>
        <taxon>Polyphaga</taxon>
        <taxon>Cucujiformia</taxon>
        <taxon>Chrysomeloidea</taxon>
        <taxon>Chrysomelidae</taxon>
        <taxon>Bruchinae</taxon>
        <taxon>Bruchini</taxon>
        <taxon>Acanthoscelides</taxon>
    </lineage>
</organism>
<evidence type="ECO:0000256" key="6">
    <source>
        <dbReference type="RuleBase" id="RU000488"/>
    </source>
</evidence>
<comment type="similarity">
    <text evidence="2 6">Belongs to the mitochondrial carrier (TC 2.A.29) family.</text>
</comment>
<accession>A0A9P0M547</accession>
<protein>
    <submittedName>
        <fullName evidence="8">Uncharacterized protein</fullName>
    </submittedName>
</protein>
<evidence type="ECO:0000256" key="2">
    <source>
        <dbReference type="ARBA" id="ARBA00006375"/>
    </source>
</evidence>
<keyword evidence="4 5" id="KW-0472">Membrane</keyword>
<keyword evidence="6" id="KW-0813">Transport</keyword>
<dbReference type="InterPro" id="IPR018108">
    <property type="entry name" value="MCP_transmembrane"/>
</dbReference>
<reference evidence="8" key="1">
    <citation type="submission" date="2022-03" db="EMBL/GenBank/DDBJ databases">
        <authorList>
            <person name="Sayadi A."/>
        </authorList>
    </citation>
    <scope>NUCLEOTIDE SEQUENCE</scope>
</reference>
<keyword evidence="9" id="KW-1185">Reference proteome</keyword>
<evidence type="ECO:0000256" key="1">
    <source>
        <dbReference type="ARBA" id="ARBA00004141"/>
    </source>
</evidence>
<comment type="subcellular location">
    <subcellularLocation>
        <location evidence="1">Membrane</location>
        <topology evidence="1">Multi-pass membrane protein</topology>
    </subcellularLocation>
</comment>
<evidence type="ECO:0000313" key="9">
    <source>
        <dbReference type="Proteomes" id="UP001152888"/>
    </source>
</evidence>
<evidence type="ECO:0000256" key="7">
    <source>
        <dbReference type="SAM" id="Phobius"/>
    </source>
</evidence>
<dbReference type="Gene3D" id="1.50.40.10">
    <property type="entry name" value="Mitochondrial carrier domain"/>
    <property type="match status" value="1"/>
</dbReference>
<evidence type="ECO:0000313" key="8">
    <source>
        <dbReference type="EMBL" id="CAH2007647.1"/>
    </source>
</evidence>
<evidence type="ECO:0000256" key="3">
    <source>
        <dbReference type="ARBA" id="ARBA00022692"/>
    </source>
</evidence>
<feature type="transmembrane region" description="Helical" evidence="7">
    <location>
        <begin position="12"/>
        <end position="33"/>
    </location>
</feature>
<gene>
    <name evidence="8" type="ORF">ACAOBT_LOCUS29761</name>
</gene>